<dbReference type="InterPro" id="IPR036157">
    <property type="entry name" value="dUTPase-like_sf"/>
</dbReference>
<organism evidence="8 9">
    <name type="scientific">Veillonella seminalis ACS-216-V-Col6b</name>
    <dbReference type="NCBI Taxonomy" id="883156"/>
    <lineage>
        <taxon>Bacteria</taxon>
        <taxon>Bacillati</taxon>
        <taxon>Bacillota</taxon>
        <taxon>Negativicutes</taxon>
        <taxon>Veillonellales</taxon>
        <taxon>Veillonellaceae</taxon>
        <taxon>Veillonella</taxon>
    </lineage>
</organism>
<comment type="similarity">
    <text evidence="1">Belongs to the dUTPase family.</text>
</comment>
<evidence type="ECO:0000256" key="3">
    <source>
        <dbReference type="ARBA" id="ARBA00022801"/>
    </source>
</evidence>
<dbReference type="InterPro" id="IPR008181">
    <property type="entry name" value="dUTPase"/>
</dbReference>
<dbReference type="Pfam" id="PF00692">
    <property type="entry name" value="dUTPase"/>
    <property type="match status" value="1"/>
</dbReference>
<evidence type="ECO:0000256" key="2">
    <source>
        <dbReference type="ARBA" id="ARBA00012379"/>
    </source>
</evidence>
<dbReference type="InterPro" id="IPR033704">
    <property type="entry name" value="dUTPase_trimeric"/>
</dbReference>
<comment type="caution">
    <text evidence="8">The sequence shown here is derived from an EMBL/GenBank/DDBJ whole genome shotgun (WGS) entry which is preliminary data.</text>
</comment>
<keyword evidence="4" id="KW-0546">Nucleotide metabolism</keyword>
<evidence type="ECO:0000256" key="1">
    <source>
        <dbReference type="ARBA" id="ARBA00006581"/>
    </source>
</evidence>
<name>K9D326_9FIRM</name>
<dbReference type="EC" id="3.6.1.23" evidence="2"/>
<dbReference type="NCBIfam" id="NF001862">
    <property type="entry name" value="PRK00601.1"/>
    <property type="match status" value="1"/>
</dbReference>
<keyword evidence="9" id="KW-1185">Reference proteome</keyword>
<dbReference type="GO" id="GO:0000287">
    <property type="term" value="F:magnesium ion binding"/>
    <property type="evidence" value="ECO:0007669"/>
    <property type="project" value="InterPro"/>
</dbReference>
<dbReference type="PANTHER" id="PTHR11241:SF0">
    <property type="entry name" value="DEOXYURIDINE 5'-TRIPHOSPHATE NUCLEOTIDOHYDROLASE"/>
    <property type="match status" value="1"/>
</dbReference>
<feature type="domain" description="dUTPase-like" evidence="7">
    <location>
        <begin position="93"/>
        <end position="221"/>
    </location>
</feature>
<evidence type="ECO:0000313" key="8">
    <source>
        <dbReference type="EMBL" id="EKU78728.1"/>
    </source>
</evidence>
<comment type="catalytic activity">
    <reaction evidence="5">
        <text>dUTP + H2O = dUMP + diphosphate + H(+)</text>
        <dbReference type="Rhea" id="RHEA:10248"/>
        <dbReference type="ChEBI" id="CHEBI:15377"/>
        <dbReference type="ChEBI" id="CHEBI:15378"/>
        <dbReference type="ChEBI" id="CHEBI:33019"/>
        <dbReference type="ChEBI" id="CHEBI:61555"/>
        <dbReference type="ChEBI" id="CHEBI:246422"/>
        <dbReference type="EC" id="3.6.1.23"/>
    </reaction>
</comment>
<gene>
    <name evidence="8" type="ORF">HMPREF9282_00525</name>
</gene>
<reference evidence="8 9" key="1">
    <citation type="submission" date="2012-09" db="EMBL/GenBank/DDBJ databases">
        <title>The Genome Sequence of Veillonella ratti ACS-216-V-COL6B.</title>
        <authorList>
            <consortium name="The Broad Institute Genome Sequencing Platform"/>
            <person name="Earl A."/>
            <person name="Ward D."/>
            <person name="Feldgarden M."/>
            <person name="Gevers D."/>
            <person name="Saerens B."/>
            <person name="Vaneechoutte M."/>
            <person name="Walker B."/>
            <person name="Young S.K."/>
            <person name="Zeng Q."/>
            <person name="Gargeya S."/>
            <person name="Fitzgerald M."/>
            <person name="Haas B."/>
            <person name="Abouelleil A."/>
            <person name="Alvarado L."/>
            <person name="Arachchi H.M."/>
            <person name="Berlin A."/>
            <person name="Chapman S.B."/>
            <person name="Goldberg J."/>
            <person name="Griggs A."/>
            <person name="Gujja S."/>
            <person name="Hansen M."/>
            <person name="Howarth C."/>
            <person name="Imamovic A."/>
            <person name="Larimer J."/>
            <person name="McCowen C."/>
            <person name="Montmayeur A."/>
            <person name="Murphy C."/>
            <person name="Neiman D."/>
            <person name="Pearson M."/>
            <person name="Priest M."/>
            <person name="Roberts A."/>
            <person name="Saif S."/>
            <person name="Shea T."/>
            <person name="Sisk P."/>
            <person name="Sykes S."/>
            <person name="Wortman J."/>
            <person name="Nusbaum C."/>
            <person name="Birren B."/>
        </authorList>
    </citation>
    <scope>NUCLEOTIDE SEQUENCE [LARGE SCALE GENOMIC DNA]</scope>
    <source>
        <strain evidence="8 9">ACS-216-V-Col6b</strain>
    </source>
</reference>
<dbReference type="SUPFAM" id="SSF51283">
    <property type="entry name" value="dUTPase-like"/>
    <property type="match status" value="1"/>
</dbReference>
<feature type="compositionally biased region" description="Basic and acidic residues" evidence="6">
    <location>
        <begin position="19"/>
        <end position="36"/>
    </location>
</feature>
<keyword evidence="3" id="KW-0378">Hydrolase</keyword>
<evidence type="ECO:0000256" key="6">
    <source>
        <dbReference type="SAM" id="MobiDB-lite"/>
    </source>
</evidence>
<dbReference type="HOGENOM" id="CLU_1244912_0_0_9"/>
<dbReference type="PATRIC" id="fig|883156.3.peg.519"/>
<dbReference type="eggNOG" id="COG0756">
    <property type="taxonomic scope" value="Bacteria"/>
</dbReference>
<dbReference type="NCBIfam" id="TIGR00576">
    <property type="entry name" value="dut"/>
    <property type="match status" value="1"/>
</dbReference>
<dbReference type="RefSeq" id="WP_006555425.1">
    <property type="nucleotide sequence ID" value="NZ_JH992936.1"/>
</dbReference>
<dbReference type="STRING" id="883156.HMPREF9282_00525"/>
<accession>K9D326</accession>
<evidence type="ECO:0000256" key="4">
    <source>
        <dbReference type="ARBA" id="ARBA00023080"/>
    </source>
</evidence>
<feature type="region of interest" description="Disordered" evidence="6">
    <location>
        <begin position="17"/>
        <end position="40"/>
    </location>
</feature>
<dbReference type="Proteomes" id="UP000009891">
    <property type="component" value="Unassembled WGS sequence"/>
</dbReference>
<dbReference type="PANTHER" id="PTHR11241">
    <property type="entry name" value="DEOXYURIDINE 5'-TRIPHOSPHATE NUCLEOTIDOHYDROLASE"/>
    <property type="match status" value="1"/>
</dbReference>
<evidence type="ECO:0000313" key="9">
    <source>
        <dbReference type="Proteomes" id="UP000009891"/>
    </source>
</evidence>
<dbReference type="EMBL" id="AHAF01000003">
    <property type="protein sequence ID" value="EKU78728.1"/>
    <property type="molecule type" value="Genomic_DNA"/>
</dbReference>
<sequence length="222" mass="25144">MKKEFWDKMFQMLGEISDEERQKSLDEHDEESREGNWEDEIDEWWEELNDSFEEREEMNRQLMDLSDEERNGFDDTWKDSTPILKVKKLHKDAVIPKQATDGSAGFDLVMPRDCIFIGNSTKVGTGLAFEIPKGYVMLIVPRSSTGLKTPLRQSNSVGVIDSDYRGEVSVLFDVSAGYVYTVKKGESVAQAMLVKLPEVNIVEVDELSETERGKGGFGSTGK</sequence>
<protein>
    <recommendedName>
        <fullName evidence="2">dUTP diphosphatase</fullName>
        <ecNumber evidence="2">3.6.1.23</ecNumber>
    </recommendedName>
</protein>
<dbReference type="Gene3D" id="2.70.40.10">
    <property type="match status" value="1"/>
</dbReference>
<evidence type="ECO:0000259" key="7">
    <source>
        <dbReference type="Pfam" id="PF00692"/>
    </source>
</evidence>
<dbReference type="InterPro" id="IPR029054">
    <property type="entry name" value="dUTPase-like"/>
</dbReference>
<dbReference type="GO" id="GO:0004170">
    <property type="term" value="F:dUTP diphosphatase activity"/>
    <property type="evidence" value="ECO:0007669"/>
    <property type="project" value="UniProtKB-EC"/>
</dbReference>
<evidence type="ECO:0000256" key="5">
    <source>
        <dbReference type="ARBA" id="ARBA00047686"/>
    </source>
</evidence>
<dbReference type="AlphaFoldDB" id="K9D326"/>
<proteinExistence type="inferred from homology"/>
<dbReference type="CDD" id="cd07557">
    <property type="entry name" value="trimeric_dUTPase"/>
    <property type="match status" value="1"/>
</dbReference>
<dbReference type="GO" id="GO:0046081">
    <property type="term" value="P:dUTP catabolic process"/>
    <property type="evidence" value="ECO:0007669"/>
    <property type="project" value="InterPro"/>
</dbReference>
<dbReference type="GO" id="GO:0006226">
    <property type="term" value="P:dUMP biosynthetic process"/>
    <property type="evidence" value="ECO:0007669"/>
    <property type="project" value="InterPro"/>
</dbReference>